<comment type="caution">
    <text evidence="2">The sequence shown here is derived from an EMBL/GenBank/DDBJ whole genome shotgun (WGS) entry which is preliminary data.</text>
</comment>
<feature type="region of interest" description="Disordered" evidence="1">
    <location>
        <begin position="23"/>
        <end position="49"/>
    </location>
</feature>
<gene>
    <name evidence="2" type="ORF">PCOR1329_LOCUS39572</name>
</gene>
<dbReference type="EMBL" id="CAUYUJ010014779">
    <property type="protein sequence ID" value="CAK0845928.1"/>
    <property type="molecule type" value="Genomic_DNA"/>
</dbReference>
<evidence type="ECO:0000313" key="3">
    <source>
        <dbReference type="Proteomes" id="UP001189429"/>
    </source>
</evidence>
<sequence>MARGRSPATAAAVTLLDFFQRRAAPAEPPGDPGRGGGGAARGLPSAVRAAGAPEASPRTACLAGLPADVAALSWALCGPASCCAVRQCSRAVKKACPADLGALRPVLGRWALSVVDMTALRPVGERDAASGVGPGTVSRLGRWGDFAVVTDGAGNGFVRGPALLRCTHRWRLRAREAQLAAAGGAELAAAPLLEQLRRSAAAAGAAAGPGPPSVHAFGSIWDGAACGRPRKRRRVAGGAAAVAGGAERGAGRGPVDDAGSLFSSRRWDALMHPRVPWRLRAAALVYHHHCAQGCPHEATRAAARGFVVRHTRGDERLRAALLDDVAAAPSGVGICSWDGSFPRVLHRRARLRHCGATHQRTSQVRALHETRHFTSALEKEFLAEKEAVLEKVAKRSTRQLQEEGIGVSGLSGEFDSTSGRITLWPDGWKLPYLSEIKWGRHVLLSTCKGGVDLDDPTKTITAEVESIYGSTMTLLTEYERVPASKDGKDQYRIDLGPNLVATKRIDKMLDELQRCLGVNQAKDPRDAIQKLNYNANLCGLLLPGAPLADALYADIQE</sequence>
<feature type="non-terminal residue" evidence="2">
    <location>
        <position position="557"/>
    </location>
</feature>
<accession>A0ABN9TJB8</accession>
<reference evidence="2" key="1">
    <citation type="submission" date="2023-10" db="EMBL/GenBank/DDBJ databases">
        <authorList>
            <person name="Chen Y."/>
            <person name="Shah S."/>
            <person name="Dougan E. K."/>
            <person name="Thang M."/>
            <person name="Chan C."/>
        </authorList>
    </citation>
    <scope>NUCLEOTIDE SEQUENCE [LARGE SCALE GENOMIC DNA]</scope>
</reference>
<dbReference type="Proteomes" id="UP001189429">
    <property type="component" value="Unassembled WGS sequence"/>
</dbReference>
<organism evidence="2 3">
    <name type="scientific">Prorocentrum cordatum</name>
    <dbReference type="NCBI Taxonomy" id="2364126"/>
    <lineage>
        <taxon>Eukaryota</taxon>
        <taxon>Sar</taxon>
        <taxon>Alveolata</taxon>
        <taxon>Dinophyceae</taxon>
        <taxon>Prorocentrales</taxon>
        <taxon>Prorocentraceae</taxon>
        <taxon>Prorocentrum</taxon>
    </lineage>
</organism>
<name>A0ABN9TJB8_9DINO</name>
<evidence type="ECO:0000313" key="2">
    <source>
        <dbReference type="EMBL" id="CAK0845928.1"/>
    </source>
</evidence>
<evidence type="ECO:0000256" key="1">
    <source>
        <dbReference type="SAM" id="MobiDB-lite"/>
    </source>
</evidence>
<proteinExistence type="predicted"/>
<keyword evidence="3" id="KW-1185">Reference proteome</keyword>
<protein>
    <submittedName>
        <fullName evidence="2">Uncharacterized protein</fullName>
    </submittedName>
</protein>